<evidence type="ECO:0000313" key="13">
    <source>
        <dbReference type="Proteomes" id="UP000186817"/>
    </source>
</evidence>
<feature type="transmembrane region" description="Helical" evidence="9">
    <location>
        <begin position="63"/>
        <end position="81"/>
    </location>
</feature>
<feature type="domain" description="ABC transmembrane type-2" evidence="11">
    <location>
        <begin position="34"/>
        <end position="257"/>
    </location>
</feature>
<evidence type="ECO:0000256" key="5">
    <source>
        <dbReference type="ARBA" id="ARBA00022741"/>
    </source>
</evidence>
<dbReference type="OrthoDB" id="408685at2759"/>
<dbReference type="Pfam" id="PF01061">
    <property type="entry name" value="ABC2_membrane"/>
    <property type="match status" value="1"/>
</dbReference>
<evidence type="ECO:0000256" key="8">
    <source>
        <dbReference type="ARBA" id="ARBA00023136"/>
    </source>
</evidence>
<dbReference type="InterPro" id="IPR015860">
    <property type="entry name" value="ABC_transpr_TagH-like"/>
</dbReference>
<feature type="transmembrane region" description="Helical" evidence="9">
    <location>
        <begin position="185"/>
        <end position="203"/>
    </location>
</feature>
<dbReference type="InterPro" id="IPR000412">
    <property type="entry name" value="ABC_2_transport"/>
</dbReference>
<evidence type="ECO:0000256" key="2">
    <source>
        <dbReference type="ARBA" id="ARBA00005417"/>
    </source>
</evidence>
<evidence type="ECO:0000256" key="9">
    <source>
        <dbReference type="SAM" id="Phobius"/>
    </source>
</evidence>
<evidence type="ECO:0000256" key="6">
    <source>
        <dbReference type="ARBA" id="ARBA00022840"/>
    </source>
</evidence>
<dbReference type="InterPro" id="IPR027417">
    <property type="entry name" value="P-loop_NTPase"/>
</dbReference>
<evidence type="ECO:0000256" key="7">
    <source>
        <dbReference type="ARBA" id="ARBA00022989"/>
    </source>
</evidence>
<feature type="transmembrane region" description="Helical" evidence="9">
    <location>
        <begin position="147"/>
        <end position="173"/>
    </location>
</feature>
<feature type="transmembrane region" description="Helical" evidence="9">
    <location>
        <begin position="114"/>
        <end position="135"/>
    </location>
</feature>
<keyword evidence="3" id="KW-0813">Transport</keyword>
<keyword evidence="8 9" id="KW-0472">Membrane</keyword>
<evidence type="ECO:0000259" key="11">
    <source>
        <dbReference type="PROSITE" id="PS51012"/>
    </source>
</evidence>
<comment type="subcellular location">
    <subcellularLocation>
        <location evidence="1">Membrane</location>
        <topology evidence="1">Multi-pass membrane protein</topology>
    </subcellularLocation>
</comment>
<dbReference type="PROSITE" id="PS51012">
    <property type="entry name" value="ABC_TM2"/>
    <property type="match status" value="1"/>
</dbReference>
<dbReference type="SMART" id="SM00382">
    <property type="entry name" value="AAA"/>
    <property type="match status" value="1"/>
</dbReference>
<comment type="similarity">
    <text evidence="2">Belongs to the ABC transporter superfamily.</text>
</comment>
<proteinExistence type="inferred from homology"/>
<evidence type="ECO:0000259" key="10">
    <source>
        <dbReference type="PROSITE" id="PS50893"/>
    </source>
</evidence>
<evidence type="ECO:0000256" key="4">
    <source>
        <dbReference type="ARBA" id="ARBA00022692"/>
    </source>
</evidence>
<comment type="caution">
    <text evidence="12">The sequence shown here is derived from an EMBL/GenBank/DDBJ whole genome shotgun (WGS) entry which is preliminary data.</text>
</comment>
<organism evidence="12 13">
    <name type="scientific">Symbiodinium microadriaticum</name>
    <name type="common">Dinoflagellate</name>
    <name type="synonym">Zooxanthella microadriatica</name>
    <dbReference type="NCBI Taxonomy" id="2951"/>
    <lineage>
        <taxon>Eukaryota</taxon>
        <taxon>Sar</taxon>
        <taxon>Alveolata</taxon>
        <taxon>Dinophyceae</taxon>
        <taxon>Suessiales</taxon>
        <taxon>Symbiodiniaceae</taxon>
        <taxon>Symbiodinium</taxon>
    </lineage>
</organism>
<keyword evidence="5" id="KW-0547">Nucleotide-binding</keyword>
<dbReference type="InterPro" id="IPR050683">
    <property type="entry name" value="Bact_Polysacc_Export_ATP-bd"/>
</dbReference>
<dbReference type="PROSITE" id="PS00211">
    <property type="entry name" value="ABC_TRANSPORTER_1"/>
    <property type="match status" value="1"/>
</dbReference>
<feature type="transmembrane region" description="Helical" evidence="9">
    <location>
        <begin position="237"/>
        <end position="257"/>
    </location>
</feature>
<dbReference type="PRINTS" id="PR00164">
    <property type="entry name" value="ABC2TRNSPORT"/>
</dbReference>
<dbReference type="SUPFAM" id="SSF52540">
    <property type="entry name" value="P-loop containing nucleoside triphosphate hydrolases"/>
    <property type="match status" value="1"/>
</dbReference>
<dbReference type="Pfam" id="PF00005">
    <property type="entry name" value="ABC_tran"/>
    <property type="match status" value="1"/>
</dbReference>
<feature type="transmembrane region" description="Helical" evidence="9">
    <location>
        <begin position="36"/>
        <end position="57"/>
    </location>
</feature>
<accession>A0A1Q9BYN9</accession>
<keyword evidence="13" id="KW-1185">Reference proteome</keyword>
<dbReference type="Gene3D" id="3.40.50.300">
    <property type="entry name" value="P-loop containing nucleotide triphosphate hydrolases"/>
    <property type="match status" value="1"/>
</dbReference>
<dbReference type="InterPro" id="IPR003439">
    <property type="entry name" value="ABC_transporter-like_ATP-bd"/>
</dbReference>
<evidence type="ECO:0000313" key="12">
    <source>
        <dbReference type="EMBL" id="OLP75769.1"/>
    </source>
</evidence>
<dbReference type="Proteomes" id="UP000186817">
    <property type="component" value="Unassembled WGS sequence"/>
</dbReference>
<evidence type="ECO:0000256" key="3">
    <source>
        <dbReference type="ARBA" id="ARBA00022448"/>
    </source>
</evidence>
<protein>
    <submittedName>
        <fullName evidence="12">Polysialic acid transport ATP-binding protein KpsT</fullName>
    </submittedName>
</protein>
<sequence>MAMDKVENPFRVKARVIAALVLRESRVTFGSVKMGYFWAIFEPVLGTALLTLIFSFVTRHPPIGTSFPLFFATGILTFQLYQKLSSSLMAVFEANRGLMAYPLVKETDVVIARFLLIVMTYLFIFIIFFAGLILIGEAGFPRRLDQVIFAIAAMALLGLGAGLTNAIIFLLWPTWRRIEAVITRPLFFISGIFFIPDLFPPHIRYWLSWNPMLHAIDWVRVGYYPNYRSSTLDLGYLWLYIGILLVVAFGAVVIDNLSLDLPSDRNIAILGRNGAGKSTLMRLIAGAELPDEGRIIRRGKVSWPLGFAGGFNGSMTGIENARFVARMYGEDTERVVEFVEDFSELGQSMQLPINTYSSGMKARLAFGVSMAIDFSYYLIDEITAVGDDRFKRKCDEVFQKKIETSKIIMISHSIATIRKFCQSGCFMDDGRLYYYEDVEAAIEAHTRAQS</sequence>
<reference evidence="12 13" key="1">
    <citation type="submission" date="2016-02" db="EMBL/GenBank/DDBJ databases">
        <title>Genome analysis of coral dinoflagellate symbionts highlights evolutionary adaptations to a symbiotic lifestyle.</title>
        <authorList>
            <person name="Aranda M."/>
            <person name="Li Y."/>
            <person name="Liew Y.J."/>
            <person name="Baumgarten S."/>
            <person name="Simakov O."/>
            <person name="Wilson M."/>
            <person name="Piel J."/>
            <person name="Ashoor H."/>
            <person name="Bougouffa S."/>
            <person name="Bajic V.B."/>
            <person name="Ryu T."/>
            <person name="Ravasi T."/>
            <person name="Bayer T."/>
            <person name="Micklem G."/>
            <person name="Kim H."/>
            <person name="Bhak J."/>
            <person name="Lajeunesse T.C."/>
            <person name="Voolstra C.R."/>
        </authorList>
    </citation>
    <scope>NUCLEOTIDE SEQUENCE [LARGE SCALE GENOMIC DNA]</scope>
    <source>
        <strain evidence="12 13">CCMP2467</strain>
    </source>
</reference>
<dbReference type="InterPro" id="IPR047817">
    <property type="entry name" value="ABC2_TM_bact-type"/>
</dbReference>
<dbReference type="AlphaFoldDB" id="A0A1Q9BYN9"/>
<dbReference type="InterPro" id="IPR003593">
    <property type="entry name" value="AAA+_ATPase"/>
</dbReference>
<dbReference type="GO" id="GO:0140359">
    <property type="term" value="F:ABC-type transporter activity"/>
    <property type="evidence" value="ECO:0007669"/>
    <property type="project" value="InterPro"/>
</dbReference>
<dbReference type="PROSITE" id="PS50893">
    <property type="entry name" value="ABC_TRANSPORTER_2"/>
    <property type="match status" value="1"/>
</dbReference>
<gene>
    <name evidence="12" type="primary">kpsT</name>
    <name evidence="12" type="ORF">AK812_SmicGene44386</name>
</gene>
<keyword evidence="6 12" id="KW-0067">ATP-binding</keyword>
<dbReference type="InterPro" id="IPR013525">
    <property type="entry name" value="ABC2_TM"/>
</dbReference>
<keyword evidence="7 9" id="KW-1133">Transmembrane helix</keyword>
<dbReference type="GO" id="GO:0016887">
    <property type="term" value="F:ATP hydrolysis activity"/>
    <property type="evidence" value="ECO:0007669"/>
    <property type="project" value="InterPro"/>
</dbReference>
<name>A0A1Q9BYN9_SYMMI</name>
<feature type="domain" description="ABC transporter" evidence="10">
    <location>
        <begin position="239"/>
        <end position="448"/>
    </location>
</feature>
<dbReference type="EMBL" id="LSRX01002288">
    <property type="protein sequence ID" value="OLP75769.1"/>
    <property type="molecule type" value="Genomic_DNA"/>
</dbReference>
<dbReference type="GO" id="GO:0005524">
    <property type="term" value="F:ATP binding"/>
    <property type="evidence" value="ECO:0007669"/>
    <property type="project" value="UniProtKB-KW"/>
</dbReference>
<dbReference type="PANTHER" id="PTHR46743:SF2">
    <property type="entry name" value="TEICHOIC ACIDS EXPORT ATP-BINDING PROTEIN TAGH"/>
    <property type="match status" value="1"/>
</dbReference>
<evidence type="ECO:0000256" key="1">
    <source>
        <dbReference type="ARBA" id="ARBA00004141"/>
    </source>
</evidence>
<dbReference type="PANTHER" id="PTHR46743">
    <property type="entry name" value="TEICHOIC ACIDS EXPORT ATP-BINDING PROTEIN TAGH"/>
    <property type="match status" value="1"/>
</dbReference>
<dbReference type="InterPro" id="IPR017871">
    <property type="entry name" value="ABC_transporter-like_CS"/>
</dbReference>
<dbReference type="CDD" id="cd03220">
    <property type="entry name" value="ABC_KpsT_Wzt"/>
    <property type="match status" value="1"/>
</dbReference>
<dbReference type="GO" id="GO:0043190">
    <property type="term" value="C:ATP-binding cassette (ABC) transporter complex"/>
    <property type="evidence" value="ECO:0007669"/>
    <property type="project" value="InterPro"/>
</dbReference>
<keyword evidence="4 9" id="KW-0812">Transmembrane</keyword>